<evidence type="ECO:0000313" key="2">
    <source>
        <dbReference type="EMBL" id="ART21139.1"/>
    </source>
</evidence>
<dbReference type="EMBL" id="CP021252">
    <property type="protein sequence ID" value="ART21139.1"/>
    <property type="molecule type" value="Genomic_DNA"/>
</dbReference>
<dbReference type="RefSeq" id="WP_086891247.1">
    <property type="nucleotide sequence ID" value="NZ_CP021252.1"/>
</dbReference>
<gene>
    <name evidence="2" type="ORF">CBE89_06205</name>
</gene>
<reference evidence="2 3" key="1">
    <citation type="submission" date="2017-05" db="EMBL/GenBank/DDBJ databases">
        <title>Complete genome sequence of Corynebacterium striatum KC-Na-1 isolated from Neophocaena asiaeorientalis in Korea.</title>
        <authorList>
            <person name="Kim J.H."/>
            <person name="Lee K."/>
        </authorList>
    </citation>
    <scope>NUCLEOTIDE SEQUENCE [LARGE SCALE GENOMIC DNA]</scope>
    <source>
        <strain evidence="2 3">KC-Na-01</strain>
    </source>
</reference>
<feature type="domain" description="IrrE N-terminal-like" evidence="1">
    <location>
        <begin position="201"/>
        <end position="294"/>
    </location>
</feature>
<dbReference type="AlphaFoldDB" id="A0A2Z2IXV0"/>
<proteinExistence type="predicted"/>
<dbReference type="Pfam" id="PF06114">
    <property type="entry name" value="Peptidase_M78"/>
    <property type="match status" value="1"/>
</dbReference>
<dbReference type="PANTHER" id="PTHR43236:SF2">
    <property type="entry name" value="BLL0069 PROTEIN"/>
    <property type="match status" value="1"/>
</dbReference>
<dbReference type="Proteomes" id="UP000250197">
    <property type="component" value="Chromosome"/>
</dbReference>
<dbReference type="InterPro" id="IPR010359">
    <property type="entry name" value="IrrE_HExxH"/>
</dbReference>
<dbReference type="Gene3D" id="1.10.10.2910">
    <property type="match status" value="1"/>
</dbReference>
<accession>A0A2Z2IXV0</accession>
<protein>
    <recommendedName>
        <fullName evidence="1">IrrE N-terminal-like domain-containing protein</fullName>
    </recommendedName>
</protein>
<name>A0A2Z2IXV0_CORST</name>
<dbReference type="KEGG" id="cstr:CBE89_06205"/>
<evidence type="ECO:0000313" key="3">
    <source>
        <dbReference type="Proteomes" id="UP000250197"/>
    </source>
</evidence>
<evidence type="ECO:0000259" key="1">
    <source>
        <dbReference type="Pfam" id="PF06114"/>
    </source>
</evidence>
<organism evidence="2 3">
    <name type="scientific">Corynebacterium striatum</name>
    <dbReference type="NCBI Taxonomy" id="43770"/>
    <lineage>
        <taxon>Bacteria</taxon>
        <taxon>Bacillati</taxon>
        <taxon>Actinomycetota</taxon>
        <taxon>Actinomycetes</taxon>
        <taxon>Mycobacteriales</taxon>
        <taxon>Corynebacteriaceae</taxon>
        <taxon>Corynebacterium</taxon>
    </lineage>
</organism>
<dbReference type="InterPro" id="IPR052345">
    <property type="entry name" value="Rad_response_metalloprotease"/>
</dbReference>
<sequence length="384" mass="42310">MTTVRVPVSHDVLVWAIQRTQKSLKELAEVSDLRKIEKWLDGTTQPTLNQADTLAKKAGIPFGYLVLPAPVDTNPDLPDFRTRKNSRIKNVSPELEEQIALCQERLDWYIDNVAEYGAPGFKDVASATTDNTPRELADIMRATVGWEPGRPVGTRTHINVLADALEDCGVLVMKSSYVGNRTNACLDSAEFSGFTLIKAGFALIFINTRDTATANLFSLAHEFGHVLLGKQGVSSSEEHNSVERWCNAFAAQFLVPQELLIKLKPADHAVTLDTVRGLAAKFGVSVEMMAWRLTDTGMLERAQARALIGEWNAIIHHNNDKDRKNTRGLPPHINARAKLGTNFLSAIAEAYESGAISYRDAARFTGYKKVDSLENALGLRPQGV</sequence>
<dbReference type="PANTHER" id="PTHR43236">
    <property type="entry name" value="ANTITOXIN HIGA1"/>
    <property type="match status" value="1"/>
</dbReference>